<dbReference type="Proteomes" id="UP000694569">
    <property type="component" value="Unplaced"/>
</dbReference>
<sequence length="331" mass="37443">MYICYSVSPFVSVTGIYKTPPTVFPLMPCCGSQTYETQVTVGCLARGYFPEPVDVKWNSGSITSGIKKFPSTYKDGLFSSTSVVKIATSEWDSGKLQCNVEHVATSTKINKEIPGMNSTGVHPRISIYPPTPKDLHITKEGKVRCEVSHMESAEDLTITWSRSDNKKILEFTSSPEQQHDGTYTVKSDLKITPQDWNKEAEFTCKIVDPSLPTPVIKTIKKERGNNSKVEPTIYLYPPAPEELGTHDFVNILCLFKKFYPENMYVQWKKDGVLQKEDYYLNTTPVMEEEEDYFMVSKLSIAKSDWMRGATITCIAVHDQVIQKEIKKTRGK</sequence>
<dbReference type="InterPro" id="IPR007110">
    <property type="entry name" value="Ig-like_dom"/>
</dbReference>
<feature type="domain" description="Ig-like" evidence="2">
    <location>
        <begin position="21"/>
        <end position="110"/>
    </location>
</feature>
<evidence type="ECO:0000313" key="4">
    <source>
        <dbReference type="Proteomes" id="UP000694569"/>
    </source>
</evidence>
<keyword evidence="1" id="KW-0393">Immunoglobulin domain</keyword>
<reference evidence="3" key="2">
    <citation type="submission" date="2025-09" db="UniProtKB">
        <authorList>
            <consortium name="Ensembl"/>
        </authorList>
    </citation>
    <scope>IDENTIFICATION</scope>
</reference>
<reference evidence="3" key="1">
    <citation type="submission" date="2025-08" db="UniProtKB">
        <authorList>
            <consortium name="Ensembl"/>
        </authorList>
    </citation>
    <scope>IDENTIFICATION</scope>
</reference>
<accession>A0A8C5MC93</accession>
<dbReference type="Ensembl" id="ENSLLET00000011374.1">
    <property type="protein sequence ID" value="ENSLLEP00000010937.1"/>
    <property type="gene ID" value="ENSLLEG00000006965.1"/>
</dbReference>
<evidence type="ECO:0000259" key="2">
    <source>
        <dbReference type="PROSITE" id="PS50835"/>
    </source>
</evidence>
<dbReference type="InterPro" id="IPR036179">
    <property type="entry name" value="Ig-like_dom_sf"/>
</dbReference>
<protein>
    <recommendedName>
        <fullName evidence="2">Ig-like domain-containing protein</fullName>
    </recommendedName>
</protein>
<keyword evidence="4" id="KW-1185">Reference proteome</keyword>
<dbReference type="GeneTree" id="ENSGT00940000162793"/>
<dbReference type="InterPro" id="IPR003597">
    <property type="entry name" value="Ig_C1-set"/>
</dbReference>
<dbReference type="FunFam" id="2.60.40.10:FF:000463">
    <property type="entry name" value="Immunoglobulin heavy constant gamma 1"/>
    <property type="match status" value="1"/>
</dbReference>
<dbReference type="Pfam" id="PF07654">
    <property type="entry name" value="C1-set"/>
    <property type="match status" value="3"/>
</dbReference>
<dbReference type="PANTHER" id="PTHR23411">
    <property type="entry name" value="TAPASIN"/>
    <property type="match status" value="1"/>
</dbReference>
<proteinExistence type="predicted"/>
<evidence type="ECO:0000313" key="3">
    <source>
        <dbReference type="Ensembl" id="ENSLLEP00000010937.1"/>
    </source>
</evidence>
<feature type="domain" description="Ig-like" evidence="2">
    <location>
        <begin position="123"/>
        <end position="220"/>
    </location>
</feature>
<dbReference type="InterPro" id="IPR013783">
    <property type="entry name" value="Ig-like_fold"/>
</dbReference>
<dbReference type="FunFam" id="2.60.40.10:FF:000998">
    <property type="entry name" value="Immunoglobulin heavy constant epsilon"/>
    <property type="match status" value="1"/>
</dbReference>
<feature type="domain" description="Ig-like" evidence="2">
    <location>
        <begin position="231"/>
        <end position="326"/>
    </location>
</feature>
<dbReference type="SUPFAM" id="SSF48726">
    <property type="entry name" value="Immunoglobulin"/>
    <property type="match status" value="3"/>
</dbReference>
<name>A0A8C5MC93_9ANUR</name>
<dbReference type="PROSITE" id="PS50835">
    <property type="entry name" value="IG_LIKE"/>
    <property type="match status" value="3"/>
</dbReference>
<dbReference type="AlphaFoldDB" id="A0A8C5MC93"/>
<dbReference type="SMART" id="SM00407">
    <property type="entry name" value="IGc1"/>
    <property type="match status" value="2"/>
</dbReference>
<dbReference type="Gene3D" id="2.60.40.10">
    <property type="entry name" value="Immunoglobulins"/>
    <property type="match status" value="3"/>
</dbReference>
<evidence type="ECO:0000256" key="1">
    <source>
        <dbReference type="ARBA" id="ARBA00023319"/>
    </source>
</evidence>
<dbReference type="InterPro" id="IPR050380">
    <property type="entry name" value="Immune_Resp_Modulators"/>
</dbReference>
<organism evidence="3 4">
    <name type="scientific">Leptobrachium leishanense</name>
    <name type="common">Leishan spiny toad</name>
    <dbReference type="NCBI Taxonomy" id="445787"/>
    <lineage>
        <taxon>Eukaryota</taxon>
        <taxon>Metazoa</taxon>
        <taxon>Chordata</taxon>
        <taxon>Craniata</taxon>
        <taxon>Vertebrata</taxon>
        <taxon>Euteleostomi</taxon>
        <taxon>Amphibia</taxon>
        <taxon>Batrachia</taxon>
        <taxon>Anura</taxon>
        <taxon>Pelobatoidea</taxon>
        <taxon>Megophryidae</taxon>
        <taxon>Leptobrachium</taxon>
    </lineage>
</organism>